<dbReference type="GO" id="GO:0004673">
    <property type="term" value="F:protein histidine kinase activity"/>
    <property type="evidence" value="ECO:0007669"/>
    <property type="project" value="UniProtKB-EC"/>
</dbReference>
<sequence length="139" mass="15495">MNVLIVDDIPENRSLLADILKPFAHCDVATNGQEAVEIFEAELVDGTPYDLVLLDIMMPIMDGQEALKKMRALEREYQVADDNRAAIIMVTAVDAMSEITEAFDVGGCSDYLNKPITRGKLLVKLGELNLIPKDWWKAD</sequence>
<dbReference type="Gene3D" id="3.40.50.2300">
    <property type="match status" value="1"/>
</dbReference>
<dbReference type="EMBL" id="BAAFGK010000004">
    <property type="protein sequence ID" value="GAB0057201.1"/>
    <property type="molecule type" value="Genomic_DNA"/>
</dbReference>
<reference evidence="3 4" key="1">
    <citation type="submission" date="2024-05" db="EMBL/GenBank/DDBJ databases">
        <authorList>
            <consortium name="Candidatus Magnetaquicoccaceae bacterium FCR-1 genome sequencing consortium"/>
            <person name="Shimoshige H."/>
            <person name="Shimamura S."/>
            <person name="Taoka A."/>
            <person name="Kobayashi H."/>
            <person name="Maekawa T."/>
        </authorList>
    </citation>
    <scope>NUCLEOTIDE SEQUENCE [LARGE SCALE GENOMIC DNA]</scope>
    <source>
        <strain evidence="3 4">FCR-1</strain>
    </source>
</reference>
<name>A0ABQ0C8K3_9PROT</name>
<feature type="domain" description="Response regulatory" evidence="2">
    <location>
        <begin position="2"/>
        <end position="129"/>
    </location>
</feature>
<dbReference type="Pfam" id="PF00072">
    <property type="entry name" value="Response_reg"/>
    <property type="match status" value="1"/>
</dbReference>
<feature type="modified residue" description="4-aspartylphosphate" evidence="1">
    <location>
        <position position="55"/>
    </location>
</feature>
<dbReference type="InterPro" id="IPR001789">
    <property type="entry name" value="Sig_transdc_resp-reg_receiver"/>
</dbReference>
<dbReference type="SMART" id="SM00448">
    <property type="entry name" value="REC"/>
    <property type="match status" value="1"/>
</dbReference>
<dbReference type="Proteomes" id="UP001628193">
    <property type="component" value="Unassembled WGS sequence"/>
</dbReference>
<keyword evidence="3" id="KW-0418">Kinase</keyword>
<evidence type="ECO:0000259" key="2">
    <source>
        <dbReference type="PROSITE" id="PS50110"/>
    </source>
</evidence>
<reference evidence="3 4" key="2">
    <citation type="submission" date="2024-09" db="EMBL/GenBank/DDBJ databases">
        <title>Draft genome sequence of Candidatus Magnetaquicoccaceae bacterium FCR-1.</title>
        <authorList>
            <person name="Shimoshige H."/>
            <person name="Shimamura S."/>
            <person name="Taoka A."/>
            <person name="Kobayashi H."/>
            <person name="Maekawa T."/>
        </authorList>
    </citation>
    <scope>NUCLEOTIDE SEQUENCE [LARGE SCALE GENOMIC DNA]</scope>
    <source>
        <strain evidence="3 4">FCR-1</strain>
    </source>
</reference>
<evidence type="ECO:0000313" key="4">
    <source>
        <dbReference type="Proteomes" id="UP001628193"/>
    </source>
</evidence>
<keyword evidence="3" id="KW-0808">Transferase</keyword>
<proteinExistence type="predicted"/>
<protein>
    <submittedName>
        <fullName evidence="3">Signal transduction histidine-protein kinase BarA</fullName>
        <ecNumber evidence="3">2.7.13.3</ecNumber>
    </submittedName>
</protein>
<dbReference type="CDD" id="cd17546">
    <property type="entry name" value="REC_hyHK_CKI1_RcsC-like"/>
    <property type="match status" value="1"/>
</dbReference>
<dbReference type="InterPro" id="IPR011006">
    <property type="entry name" value="CheY-like_superfamily"/>
</dbReference>
<dbReference type="InterPro" id="IPR052048">
    <property type="entry name" value="ST_Response_Regulator"/>
</dbReference>
<gene>
    <name evidence="3" type="primary">barA_2</name>
    <name evidence="3" type="ORF">SIID45300_01524</name>
</gene>
<evidence type="ECO:0000313" key="3">
    <source>
        <dbReference type="EMBL" id="GAB0057201.1"/>
    </source>
</evidence>
<evidence type="ECO:0000256" key="1">
    <source>
        <dbReference type="PROSITE-ProRule" id="PRU00169"/>
    </source>
</evidence>
<dbReference type="RefSeq" id="WP_420904902.1">
    <property type="nucleotide sequence ID" value="NZ_BAAFGK010000004.1"/>
</dbReference>
<dbReference type="SUPFAM" id="SSF52172">
    <property type="entry name" value="CheY-like"/>
    <property type="match status" value="1"/>
</dbReference>
<comment type="caution">
    <text evidence="3">The sequence shown here is derived from an EMBL/GenBank/DDBJ whole genome shotgun (WGS) entry which is preliminary data.</text>
</comment>
<accession>A0ABQ0C8K3</accession>
<dbReference type="PANTHER" id="PTHR43228:SF1">
    <property type="entry name" value="TWO-COMPONENT RESPONSE REGULATOR ARR22"/>
    <property type="match status" value="1"/>
</dbReference>
<dbReference type="PROSITE" id="PS50110">
    <property type="entry name" value="RESPONSE_REGULATORY"/>
    <property type="match status" value="1"/>
</dbReference>
<organism evidence="3 4">
    <name type="scientific">Candidatus Magnetaquiglobus chichijimensis</name>
    <dbReference type="NCBI Taxonomy" id="3141448"/>
    <lineage>
        <taxon>Bacteria</taxon>
        <taxon>Pseudomonadati</taxon>
        <taxon>Pseudomonadota</taxon>
        <taxon>Magnetococcia</taxon>
        <taxon>Magnetococcales</taxon>
        <taxon>Candidatus Magnetaquicoccaceae</taxon>
        <taxon>Candidatus Magnetaquiglobus</taxon>
    </lineage>
</organism>
<keyword evidence="1" id="KW-0597">Phosphoprotein</keyword>
<dbReference type="EC" id="2.7.13.3" evidence="3"/>
<keyword evidence="4" id="KW-1185">Reference proteome</keyword>
<dbReference type="PANTHER" id="PTHR43228">
    <property type="entry name" value="TWO-COMPONENT RESPONSE REGULATOR"/>
    <property type="match status" value="1"/>
</dbReference>